<comment type="subcellular location">
    <subcellularLocation>
        <location evidence="1">Cell outer membrane</location>
    </subcellularLocation>
</comment>
<dbReference type="OrthoDB" id="9815357at2"/>
<evidence type="ECO:0000256" key="1">
    <source>
        <dbReference type="ARBA" id="ARBA00004442"/>
    </source>
</evidence>
<dbReference type="PANTHER" id="PTHR34001">
    <property type="entry name" value="BLL7405 PROTEIN"/>
    <property type="match status" value="1"/>
</dbReference>
<organism evidence="8 9">
    <name type="scientific">Martelella mediterranea</name>
    <dbReference type="NCBI Taxonomy" id="293089"/>
    <lineage>
        <taxon>Bacteria</taxon>
        <taxon>Pseudomonadati</taxon>
        <taxon>Pseudomonadota</taxon>
        <taxon>Alphaproteobacteria</taxon>
        <taxon>Hyphomicrobiales</taxon>
        <taxon>Aurantimonadaceae</taxon>
        <taxon>Martelella</taxon>
    </lineage>
</organism>
<dbReference type="GO" id="GO:0009279">
    <property type="term" value="C:cell outer membrane"/>
    <property type="evidence" value="ECO:0007669"/>
    <property type="project" value="UniProtKB-SubCell"/>
</dbReference>
<keyword evidence="3" id="KW-0472">Membrane</keyword>
<gene>
    <name evidence="8" type="ORF">EDC90_101197</name>
</gene>
<dbReference type="EMBL" id="SMAR01000011">
    <property type="protein sequence ID" value="TCT39912.1"/>
    <property type="molecule type" value="Genomic_DNA"/>
</dbReference>
<evidence type="ECO:0000259" key="7">
    <source>
        <dbReference type="Pfam" id="PF13505"/>
    </source>
</evidence>
<dbReference type="Pfam" id="PF13505">
    <property type="entry name" value="OMP_b-brl"/>
    <property type="match status" value="1"/>
</dbReference>
<accession>A0A4R3NUU2</accession>
<dbReference type="InterPro" id="IPR011250">
    <property type="entry name" value="OMP/PagP_B-barrel"/>
</dbReference>
<dbReference type="Proteomes" id="UP000295097">
    <property type="component" value="Unassembled WGS sequence"/>
</dbReference>
<comment type="similarity">
    <text evidence="5">Belongs to the Omp25/RopB family.</text>
</comment>
<keyword evidence="4" id="KW-0998">Cell outer membrane</keyword>
<evidence type="ECO:0000256" key="3">
    <source>
        <dbReference type="ARBA" id="ARBA00023136"/>
    </source>
</evidence>
<proteinExistence type="inferred from homology"/>
<keyword evidence="2 6" id="KW-0732">Signal</keyword>
<dbReference type="PANTHER" id="PTHR34001:SF3">
    <property type="entry name" value="BLL7405 PROTEIN"/>
    <property type="match status" value="1"/>
</dbReference>
<name>A0A4R3NUU2_9HYPH</name>
<keyword evidence="9" id="KW-1185">Reference proteome</keyword>
<evidence type="ECO:0000256" key="4">
    <source>
        <dbReference type="ARBA" id="ARBA00023237"/>
    </source>
</evidence>
<evidence type="ECO:0000313" key="8">
    <source>
        <dbReference type="EMBL" id="TCT39912.1"/>
    </source>
</evidence>
<protein>
    <submittedName>
        <fullName evidence="8">Outer membrane immunogenic protein</fullName>
    </submittedName>
</protein>
<comment type="caution">
    <text evidence="8">The sequence shown here is derived from an EMBL/GenBank/DDBJ whole genome shotgun (WGS) entry which is preliminary data.</text>
</comment>
<evidence type="ECO:0000313" key="9">
    <source>
        <dbReference type="Proteomes" id="UP000295097"/>
    </source>
</evidence>
<dbReference type="SUPFAM" id="SSF56925">
    <property type="entry name" value="OMPA-like"/>
    <property type="match status" value="1"/>
</dbReference>
<evidence type="ECO:0000256" key="2">
    <source>
        <dbReference type="ARBA" id="ARBA00022729"/>
    </source>
</evidence>
<dbReference type="RefSeq" id="WP_132310877.1">
    <property type="nucleotide sequence ID" value="NZ_SMAR01000011.1"/>
</dbReference>
<dbReference type="Gene3D" id="2.40.160.20">
    <property type="match status" value="1"/>
</dbReference>
<feature type="signal peptide" evidence="6">
    <location>
        <begin position="1"/>
        <end position="20"/>
    </location>
</feature>
<feature type="chain" id="PRO_5020644942" evidence="6">
    <location>
        <begin position="21"/>
        <end position="236"/>
    </location>
</feature>
<evidence type="ECO:0000256" key="5">
    <source>
        <dbReference type="ARBA" id="ARBA00038306"/>
    </source>
</evidence>
<reference evidence="8 9" key="1">
    <citation type="submission" date="2019-03" db="EMBL/GenBank/DDBJ databases">
        <title>Freshwater and sediment microbial communities from various areas in North America, analyzing microbe dynamics in response to fracking.</title>
        <authorList>
            <person name="Lamendella R."/>
        </authorList>
    </citation>
    <scope>NUCLEOTIDE SEQUENCE [LARGE SCALE GENOMIC DNA]</scope>
    <source>
        <strain evidence="8 9">175.2</strain>
    </source>
</reference>
<feature type="domain" description="Outer membrane protein beta-barrel" evidence="7">
    <location>
        <begin position="45"/>
        <end position="236"/>
    </location>
</feature>
<evidence type="ECO:0000256" key="6">
    <source>
        <dbReference type="SAM" id="SignalP"/>
    </source>
</evidence>
<dbReference type="AlphaFoldDB" id="A0A4R3NUU2"/>
<dbReference type="InterPro" id="IPR051692">
    <property type="entry name" value="OMP-like"/>
</dbReference>
<dbReference type="InterPro" id="IPR027385">
    <property type="entry name" value="Beta-barrel_OMP"/>
</dbReference>
<sequence>MNCKLLIATATIAFSSSALAADYTFEAPLRPTFDYNQRSGVRVSGDQWNGPYAGVTLGYGWDRLRGTLNGYETEPEKLDGLNLGGFAGYNKQFSNSIVLGLEGDFEYAWNENAYPLGQGLELKTGTTWGGSLRGRIGVAAGRALFYGTAGVAVSNLDVARISDLGISKTMWGYTVGAGVDYAFTDMIFGRLEYRYTGYPEADVLKDAARAVFPDTPVDLGVKMHSNTVRAGLGVKF</sequence>